<evidence type="ECO:0000313" key="11">
    <source>
        <dbReference type="Proteomes" id="UP000313948"/>
    </source>
</evidence>
<dbReference type="Gene3D" id="3.30.70.1030">
    <property type="entry name" value="Apc35880, domain 1"/>
    <property type="match status" value="2"/>
</dbReference>
<keyword evidence="4 9" id="KW-0408">Iron</keyword>
<dbReference type="NCBIfam" id="NF042928">
    <property type="entry name" value="HemQ_actino"/>
    <property type="match status" value="1"/>
</dbReference>
<dbReference type="SUPFAM" id="SSF54909">
    <property type="entry name" value="Dimeric alpha+beta barrel"/>
    <property type="match status" value="1"/>
</dbReference>
<evidence type="ECO:0000256" key="9">
    <source>
        <dbReference type="HAMAP-Rule" id="MF_02244"/>
    </source>
</evidence>
<evidence type="ECO:0000256" key="4">
    <source>
        <dbReference type="ARBA" id="ARBA00023004"/>
    </source>
</evidence>
<dbReference type="EMBL" id="CP040899">
    <property type="protein sequence ID" value="QDB79107.1"/>
    <property type="molecule type" value="Genomic_DNA"/>
</dbReference>
<proteinExistence type="inferred from homology"/>
<organism evidence="10 11">
    <name type="scientific">Georgenia wutianyii</name>
    <dbReference type="NCBI Taxonomy" id="2585135"/>
    <lineage>
        <taxon>Bacteria</taxon>
        <taxon>Bacillati</taxon>
        <taxon>Actinomycetota</taxon>
        <taxon>Actinomycetes</taxon>
        <taxon>Micrococcales</taxon>
        <taxon>Bogoriellaceae</taxon>
        <taxon>Georgenia</taxon>
    </lineage>
</organism>
<keyword evidence="2 9" id="KW-0349">Heme</keyword>
<evidence type="ECO:0000256" key="5">
    <source>
        <dbReference type="ARBA" id="ARBA00029882"/>
    </source>
</evidence>
<evidence type="ECO:0000256" key="6">
    <source>
        <dbReference type="ARBA" id="ARBA00030236"/>
    </source>
</evidence>
<name>A0ABX5VKX1_9MICO</name>
<comment type="catalytic activity">
    <reaction evidence="7">
        <text>Fe-coproporphyrin III + 2 H2O2 + 2 H(+) = heme b + 2 CO2 + 4 H2O</text>
        <dbReference type="Rhea" id="RHEA:56516"/>
        <dbReference type="ChEBI" id="CHEBI:15377"/>
        <dbReference type="ChEBI" id="CHEBI:15378"/>
        <dbReference type="ChEBI" id="CHEBI:16240"/>
        <dbReference type="ChEBI" id="CHEBI:16526"/>
        <dbReference type="ChEBI" id="CHEBI:60344"/>
        <dbReference type="ChEBI" id="CHEBI:68438"/>
        <dbReference type="EC" id="1.3.98.5"/>
    </reaction>
    <physiologicalReaction direction="left-to-right" evidence="7">
        <dbReference type="Rhea" id="RHEA:56517"/>
    </physiologicalReaction>
</comment>
<evidence type="ECO:0000256" key="1">
    <source>
        <dbReference type="ARBA" id="ARBA00014413"/>
    </source>
</evidence>
<comment type="pathway">
    <text evidence="9">Porphyrin-containing compound metabolism; protoheme biosynthesis.</text>
</comment>
<accession>A0ABX5VKX1</accession>
<keyword evidence="11" id="KW-1185">Reference proteome</keyword>
<evidence type="ECO:0000256" key="7">
    <source>
        <dbReference type="ARBA" id="ARBA00049896"/>
    </source>
</evidence>
<dbReference type="Proteomes" id="UP000313948">
    <property type="component" value="Chromosome"/>
</dbReference>
<comment type="function">
    <text evidence="9">Involved in coproporphyrin-dependent heme b biosynthesis. Catalyzes the decarboxylation of Fe-coproporphyrin III (coproheme) to heme b (protoheme IX), the last step of the pathway. The reaction occurs in a stepwise manner with a three-propionate intermediate.</text>
</comment>
<dbReference type="HAMAP" id="MF_02244">
    <property type="entry name" value="Coproheme_decarbox_2"/>
    <property type="match status" value="1"/>
</dbReference>
<evidence type="ECO:0000256" key="3">
    <source>
        <dbReference type="ARBA" id="ARBA00022723"/>
    </source>
</evidence>
<comment type="catalytic activity">
    <reaction evidence="9">
        <text>Fe-coproporphyrin III + H2O2 + H(+) = harderoheme III + CO2 + 2 H2O</text>
        <dbReference type="Rhea" id="RHEA:57940"/>
        <dbReference type="ChEBI" id="CHEBI:15377"/>
        <dbReference type="ChEBI" id="CHEBI:15378"/>
        <dbReference type="ChEBI" id="CHEBI:16240"/>
        <dbReference type="ChEBI" id="CHEBI:16526"/>
        <dbReference type="ChEBI" id="CHEBI:68438"/>
        <dbReference type="ChEBI" id="CHEBI:142463"/>
    </reaction>
</comment>
<comment type="similarity">
    <text evidence="9">Belongs to the ChdC family. Type 2 subfamily.</text>
</comment>
<sequence>MSDQPTSAYVMYSVFRAVLPLPEDDAARGAMVSEALESVESVPGLTVRGWYDVAGFRADADVMVWWWAEDVEAVQEAYHRLLASRLGAVLEPVWSQVGTHREAEFNRSHLPSFIMGEEPRGYLCVYPFVRSYEWYLLPPEERSTMLREHGLAARDYGDVRANTISSFALGDYEWLLGFEADDLGRIVDLMRELRNTEARRHVREEVPFFTGPRRELGDLIDRLPRG</sequence>
<dbReference type="PANTHER" id="PTHR36843">
    <property type="entry name" value="HEME-DEPENDENT PEROXIDASE YWFI-RELATED"/>
    <property type="match status" value="1"/>
</dbReference>
<dbReference type="PANTHER" id="PTHR36843:SF1">
    <property type="entry name" value="COPROHEME DECARBOXYLASE"/>
    <property type="match status" value="1"/>
</dbReference>
<comment type="cofactor">
    <cofactor evidence="9">
        <name>Fe-coproporphyrin III</name>
        <dbReference type="ChEBI" id="CHEBI:68438"/>
    </cofactor>
    <text evidence="9">Fe-coproporphyrin III acts as both substrate and redox cofactor.</text>
</comment>
<keyword evidence="3 9" id="KW-0479">Metal-binding</keyword>
<evidence type="ECO:0000256" key="2">
    <source>
        <dbReference type="ARBA" id="ARBA00022617"/>
    </source>
</evidence>
<gene>
    <name evidence="9" type="primary">chdC</name>
    <name evidence="10" type="ORF">FE251_06780</name>
</gene>
<evidence type="ECO:0000256" key="8">
    <source>
        <dbReference type="ARBA" id="ARBA00050019"/>
    </source>
</evidence>
<comment type="catalytic activity">
    <reaction evidence="9">
        <text>harderoheme III + H2O2 + H(+) = heme b + CO2 + 2 H2O</text>
        <dbReference type="Rhea" id="RHEA:57944"/>
        <dbReference type="ChEBI" id="CHEBI:15377"/>
        <dbReference type="ChEBI" id="CHEBI:15378"/>
        <dbReference type="ChEBI" id="CHEBI:16240"/>
        <dbReference type="ChEBI" id="CHEBI:16526"/>
        <dbReference type="ChEBI" id="CHEBI:60344"/>
        <dbReference type="ChEBI" id="CHEBI:142463"/>
    </reaction>
</comment>
<dbReference type="Pfam" id="PF06778">
    <property type="entry name" value="Chlor_dismutase"/>
    <property type="match status" value="1"/>
</dbReference>
<dbReference type="InterPro" id="IPR011008">
    <property type="entry name" value="Dimeric_a/b-barrel"/>
</dbReference>
<dbReference type="RefSeq" id="WP_139073255.1">
    <property type="nucleotide sequence ID" value="NZ_CP040899.1"/>
</dbReference>
<feature type="binding site" description="axial binding residue" evidence="9">
    <location>
        <position position="149"/>
    </location>
    <ligand>
        <name>Fe-coproporphyrin III</name>
        <dbReference type="ChEBI" id="CHEBI:68438"/>
    </ligand>
    <ligandPart>
        <name>Fe</name>
        <dbReference type="ChEBI" id="CHEBI:18248"/>
    </ligandPart>
</feature>
<dbReference type="EC" id="1.3.98.5" evidence="8 9"/>
<keyword evidence="9" id="KW-0350">Heme biosynthesis</keyword>
<dbReference type="InterPro" id="IPR010644">
    <property type="entry name" value="ChdC/CLD"/>
</dbReference>
<feature type="active site" evidence="9">
    <location>
        <position position="126"/>
    </location>
</feature>
<evidence type="ECO:0000313" key="10">
    <source>
        <dbReference type="EMBL" id="QDB79107.1"/>
    </source>
</evidence>
<keyword evidence="9" id="KW-0560">Oxidoreductase</keyword>
<reference evidence="10 11" key="1">
    <citation type="submission" date="2019-05" db="EMBL/GenBank/DDBJ databases">
        <title>Georgenia *** sp. nov., and Georgenia *** sp. nov., isolated from the intestinal contents of plateau pika (Ochotona curzoniae) in the Qinghai-Tibet plateau of China.</title>
        <authorList>
            <person name="Tian Z."/>
        </authorList>
    </citation>
    <scope>NUCLEOTIDE SEQUENCE [LARGE SCALE GENOMIC DNA]</scope>
    <source>
        <strain evidence="10 11">Z294</strain>
    </source>
</reference>
<protein>
    <recommendedName>
        <fullName evidence="1 9">Coproheme decarboxylase</fullName>
        <ecNumber evidence="8 9">1.3.98.5</ecNumber>
    </recommendedName>
    <alternativeName>
        <fullName evidence="5 9">Coproheme III oxidative decarboxylase</fullName>
    </alternativeName>
    <alternativeName>
        <fullName evidence="6 9">Hydrogen peroxide-dependent heme synthase</fullName>
    </alternativeName>
</protein>